<comment type="subunit">
    <text evidence="4">Homodimer.</text>
</comment>
<feature type="binding site" evidence="4">
    <location>
        <position position="120"/>
    </location>
    <ligand>
        <name>5-phospho-alpha-D-ribose 1-diphosphate</name>
        <dbReference type="ChEBI" id="CHEBI:58017"/>
    </ligand>
</feature>
<dbReference type="NCBIfam" id="TIGR01245">
    <property type="entry name" value="trpD"/>
    <property type="match status" value="1"/>
</dbReference>
<evidence type="ECO:0000256" key="2">
    <source>
        <dbReference type="ARBA" id="ARBA00022679"/>
    </source>
</evidence>
<keyword evidence="4" id="KW-0057">Aromatic amino acid biosynthesis</keyword>
<comment type="caution">
    <text evidence="4">Lacks conserved residue(s) required for the propagation of feature annotation.</text>
</comment>
<comment type="similarity">
    <text evidence="4">Belongs to the anthranilate phosphoribosyltransferase family.</text>
</comment>
<feature type="binding site" evidence="4">
    <location>
        <position position="111"/>
    </location>
    <ligand>
        <name>anthranilate</name>
        <dbReference type="ChEBI" id="CHEBI:16567"/>
        <label>1</label>
    </ligand>
</feature>
<dbReference type="InterPro" id="IPR036320">
    <property type="entry name" value="Glycosyl_Trfase_fam3_N_dom_sf"/>
</dbReference>
<dbReference type="PANTHER" id="PTHR43285:SF2">
    <property type="entry name" value="ANTHRANILATE PHOSPHORIBOSYLTRANSFERASE"/>
    <property type="match status" value="1"/>
</dbReference>
<feature type="binding site" evidence="4">
    <location>
        <begin position="90"/>
        <end position="93"/>
    </location>
    <ligand>
        <name>5-phospho-alpha-D-ribose 1-diphosphate</name>
        <dbReference type="ChEBI" id="CHEBI:58017"/>
    </ligand>
</feature>
<dbReference type="InterPro" id="IPR005940">
    <property type="entry name" value="Anthranilate_Pribosyl_Tfrase"/>
</dbReference>
<dbReference type="Pfam" id="PF00591">
    <property type="entry name" value="Glycos_transf_3"/>
    <property type="match status" value="1"/>
</dbReference>
<feature type="binding site" evidence="4">
    <location>
        <begin position="83"/>
        <end position="84"/>
    </location>
    <ligand>
        <name>5-phospho-alpha-D-ribose 1-diphosphate</name>
        <dbReference type="ChEBI" id="CHEBI:58017"/>
    </ligand>
</feature>
<feature type="domain" description="Glycosyl transferase family 3 N-terminal" evidence="6">
    <location>
        <begin position="2"/>
        <end position="64"/>
    </location>
</feature>
<dbReference type="SUPFAM" id="SSF52418">
    <property type="entry name" value="Nucleoside phosphorylase/phosphoribosyltransferase catalytic domain"/>
    <property type="match status" value="1"/>
</dbReference>
<dbReference type="InterPro" id="IPR017459">
    <property type="entry name" value="Glycosyl_Trfase_fam3_N_dom"/>
</dbReference>
<keyword evidence="2 4" id="KW-0808">Transferase</keyword>
<dbReference type="HAMAP" id="MF_00211">
    <property type="entry name" value="TrpD"/>
    <property type="match status" value="1"/>
</dbReference>
<dbReference type="Pfam" id="PF02885">
    <property type="entry name" value="Glycos_trans_3N"/>
    <property type="match status" value="1"/>
</dbReference>
<reference evidence="7 8" key="1">
    <citation type="submission" date="2021-03" db="EMBL/GenBank/DDBJ databases">
        <title>Succinivibrio sp. nov. isolated from feces of cow.</title>
        <authorList>
            <person name="Choi J.-Y."/>
        </authorList>
    </citation>
    <scope>NUCLEOTIDE SEQUENCE [LARGE SCALE GENOMIC DNA]</scope>
    <source>
        <strain evidence="7 8">AGMB01872</strain>
    </source>
</reference>
<keyword evidence="4" id="KW-0460">Magnesium</keyword>
<keyword evidence="3 4" id="KW-0822">Tryptophan biosynthesis</keyword>
<feature type="binding site" evidence="4">
    <location>
        <position position="225"/>
    </location>
    <ligand>
        <name>Mg(2+)</name>
        <dbReference type="ChEBI" id="CHEBI:18420"/>
        <label>2</label>
    </ligand>
</feature>
<dbReference type="Gene3D" id="1.20.970.10">
    <property type="entry name" value="Transferase, Pyrimidine Nucleoside Phosphorylase, Chain C"/>
    <property type="match status" value="1"/>
</dbReference>
<evidence type="ECO:0000256" key="4">
    <source>
        <dbReference type="HAMAP-Rule" id="MF_00211"/>
    </source>
</evidence>
<feature type="binding site" evidence="4">
    <location>
        <position position="224"/>
    </location>
    <ligand>
        <name>Mg(2+)</name>
        <dbReference type="ChEBI" id="CHEBI:18420"/>
        <label>2</label>
    </ligand>
</feature>
<dbReference type="SUPFAM" id="SSF47648">
    <property type="entry name" value="Nucleoside phosphorylase/phosphoribosyltransferase N-terminal domain"/>
    <property type="match status" value="1"/>
</dbReference>
<sequence>MKDIIEKLYNKDNLSFDETKTIFEEIFAGKLDPIVFSSVLTAMKIKGYCSDELGGAANAMISAALPFNRNRDICVGEIVGTGGDKLKTINISTISAIVCASLGLHVAKHGNTAVSSKSGASDVLTQLGYNIRAEQKDTLRALEEQGFAFFFAQKYHTGMKYAAPVRKALGTSTIFNILGPICNPAHVDYELLGCYDENLLEDMALALKLNNVKRAMVINGNGMDEISIFGQTKVCELLENGDTRKYTLTNEDFGIKGNYTQSDLTGGDAVENAKTAKQILSGKGCDAHNAVIAANTSAMLYLAGKTDNFKSGFEMALEEIKSGRALNRFEKIAKISMGL</sequence>
<dbReference type="EMBL" id="JAGFNY010000009">
    <property type="protein sequence ID" value="MBW7570067.1"/>
    <property type="molecule type" value="Genomic_DNA"/>
</dbReference>
<dbReference type="PANTHER" id="PTHR43285">
    <property type="entry name" value="ANTHRANILATE PHOSPHORIBOSYLTRANSFERASE"/>
    <property type="match status" value="1"/>
</dbReference>
<dbReference type="InterPro" id="IPR000312">
    <property type="entry name" value="Glycosyl_Trfase_fam3"/>
</dbReference>
<evidence type="ECO:0000259" key="6">
    <source>
        <dbReference type="Pfam" id="PF02885"/>
    </source>
</evidence>
<comment type="caution">
    <text evidence="7">The sequence shown here is derived from an EMBL/GenBank/DDBJ whole genome shotgun (WGS) entry which is preliminary data.</text>
</comment>
<protein>
    <recommendedName>
        <fullName evidence="4">Anthranilate phosphoribosyltransferase</fullName>
        <ecNumber evidence="4">2.4.2.18</ecNumber>
    </recommendedName>
</protein>
<evidence type="ECO:0000256" key="1">
    <source>
        <dbReference type="ARBA" id="ARBA00022676"/>
    </source>
</evidence>
<feature type="binding site" evidence="4">
    <location>
        <position position="80"/>
    </location>
    <ligand>
        <name>5-phospho-alpha-D-ribose 1-diphosphate</name>
        <dbReference type="ChEBI" id="CHEBI:58017"/>
    </ligand>
</feature>
<dbReference type="InterPro" id="IPR035902">
    <property type="entry name" value="Nuc_phospho_transferase"/>
</dbReference>
<feature type="binding site" evidence="4">
    <location>
        <begin position="108"/>
        <end position="116"/>
    </location>
    <ligand>
        <name>5-phospho-alpha-D-ribose 1-diphosphate</name>
        <dbReference type="ChEBI" id="CHEBI:58017"/>
    </ligand>
</feature>
<proteinExistence type="inferred from homology"/>
<keyword evidence="4" id="KW-0479">Metal-binding</keyword>
<organism evidence="7 8">
    <name type="scientific">Succinivibrio faecicola</name>
    <dbReference type="NCBI Taxonomy" id="2820300"/>
    <lineage>
        <taxon>Bacteria</taxon>
        <taxon>Pseudomonadati</taxon>
        <taxon>Pseudomonadota</taxon>
        <taxon>Gammaproteobacteria</taxon>
        <taxon>Aeromonadales</taxon>
        <taxon>Succinivibrionaceae</taxon>
        <taxon>Succinivibrio</taxon>
    </lineage>
</organism>
<evidence type="ECO:0000313" key="8">
    <source>
        <dbReference type="Proteomes" id="UP000731465"/>
    </source>
</evidence>
<accession>A0ABS7DFJ3</accession>
<keyword evidence="1 4" id="KW-0328">Glycosyltransferase</keyword>
<comment type="catalytic activity">
    <reaction evidence="4">
        <text>N-(5-phospho-beta-D-ribosyl)anthranilate + diphosphate = 5-phospho-alpha-D-ribose 1-diphosphate + anthranilate</text>
        <dbReference type="Rhea" id="RHEA:11768"/>
        <dbReference type="ChEBI" id="CHEBI:16567"/>
        <dbReference type="ChEBI" id="CHEBI:18277"/>
        <dbReference type="ChEBI" id="CHEBI:33019"/>
        <dbReference type="ChEBI" id="CHEBI:58017"/>
        <dbReference type="EC" id="2.4.2.18"/>
    </reaction>
</comment>
<dbReference type="Proteomes" id="UP000731465">
    <property type="component" value="Unassembled WGS sequence"/>
</dbReference>
<comment type="cofactor">
    <cofactor evidence="4">
        <name>Mg(2+)</name>
        <dbReference type="ChEBI" id="CHEBI:18420"/>
    </cofactor>
    <text evidence="4">Binds 2 magnesium ions per monomer.</text>
</comment>
<comment type="pathway">
    <text evidence="4">Amino-acid biosynthesis; L-tryptophan biosynthesis; L-tryptophan from chorismate: step 2/5.</text>
</comment>
<evidence type="ECO:0000259" key="5">
    <source>
        <dbReference type="Pfam" id="PF00591"/>
    </source>
</evidence>
<dbReference type="EC" id="2.4.2.18" evidence="4"/>
<keyword evidence="4" id="KW-0028">Amino-acid biosynthesis</keyword>
<feature type="binding site" evidence="4">
    <location>
        <position position="225"/>
    </location>
    <ligand>
        <name>Mg(2+)</name>
        <dbReference type="ChEBI" id="CHEBI:18420"/>
        <label>1</label>
    </ligand>
</feature>
<dbReference type="Gene3D" id="3.40.1030.10">
    <property type="entry name" value="Nucleoside phosphorylase/phosphoribosyltransferase catalytic domain"/>
    <property type="match status" value="1"/>
</dbReference>
<feature type="binding site" evidence="4">
    <location>
        <position position="92"/>
    </location>
    <ligand>
        <name>Mg(2+)</name>
        <dbReference type="ChEBI" id="CHEBI:18420"/>
        <label>1</label>
    </ligand>
</feature>
<feature type="binding site" evidence="4">
    <location>
        <position position="166"/>
    </location>
    <ligand>
        <name>anthranilate</name>
        <dbReference type="ChEBI" id="CHEBI:16567"/>
        <label>2</label>
    </ligand>
</feature>
<dbReference type="RefSeq" id="WP_219937285.1">
    <property type="nucleotide sequence ID" value="NZ_JAGFNY010000009.1"/>
</dbReference>
<evidence type="ECO:0000313" key="7">
    <source>
        <dbReference type="EMBL" id="MBW7570067.1"/>
    </source>
</evidence>
<dbReference type="GO" id="GO:0004048">
    <property type="term" value="F:anthranilate phosphoribosyltransferase activity"/>
    <property type="evidence" value="ECO:0007669"/>
    <property type="project" value="UniProtKB-EC"/>
</dbReference>
<evidence type="ECO:0000256" key="3">
    <source>
        <dbReference type="ARBA" id="ARBA00022822"/>
    </source>
</evidence>
<feature type="binding site" evidence="4">
    <location>
        <position position="80"/>
    </location>
    <ligand>
        <name>anthranilate</name>
        <dbReference type="ChEBI" id="CHEBI:16567"/>
        <label>1</label>
    </ligand>
</feature>
<feature type="domain" description="Glycosyl transferase family 3" evidence="5">
    <location>
        <begin position="78"/>
        <end position="326"/>
    </location>
</feature>
<comment type="function">
    <text evidence="4">Catalyzes the transfer of the phosphoribosyl group of 5-phosphorylribose-1-pyrophosphate (PRPP) to anthranilate to yield N-(5'-phosphoribosyl)-anthranilate (PRA).</text>
</comment>
<feature type="binding site" evidence="4">
    <location>
        <position position="88"/>
    </location>
    <ligand>
        <name>5-phospho-alpha-D-ribose 1-diphosphate</name>
        <dbReference type="ChEBI" id="CHEBI:58017"/>
    </ligand>
</feature>
<gene>
    <name evidence="4 7" type="primary">trpD</name>
    <name evidence="7" type="ORF">J5V48_04070</name>
</gene>
<name>A0ABS7DFJ3_9GAMM</name>
<keyword evidence="8" id="KW-1185">Reference proteome</keyword>